<dbReference type="EMBL" id="OW240919">
    <property type="protein sequence ID" value="CAH2311473.1"/>
    <property type="molecule type" value="Genomic_DNA"/>
</dbReference>
<evidence type="ECO:0000313" key="2">
    <source>
        <dbReference type="EMBL" id="CAH2311473.1"/>
    </source>
</evidence>
<keyword evidence="1" id="KW-0812">Transmembrane</keyword>
<sequence length="199" mass="22733">MAEAIIPTPPRGLMDTTLARLDAIFLAFWSKLEERQREVSLPHHSPPEPLWTFHRLHSQDSLLYLLQEESVWKILVCRWKSLLLFVLLTAAIILVPFFVYQMKTLSHPPPDVLFIAAAICSGTIAETLLIKYIIWYCVSQYNEAKMSSYSIKPKTIKQHGDRGLQCPAGETSTAVVNMTEQENQNRVLQSNTNYMKLSV</sequence>
<name>A0AAD1WFW9_PELCU</name>
<feature type="transmembrane region" description="Helical" evidence="1">
    <location>
        <begin position="82"/>
        <end position="100"/>
    </location>
</feature>
<feature type="transmembrane region" description="Helical" evidence="1">
    <location>
        <begin position="112"/>
        <end position="138"/>
    </location>
</feature>
<evidence type="ECO:0000256" key="1">
    <source>
        <dbReference type="SAM" id="Phobius"/>
    </source>
</evidence>
<proteinExistence type="predicted"/>
<evidence type="ECO:0000313" key="3">
    <source>
        <dbReference type="Proteomes" id="UP001295444"/>
    </source>
</evidence>
<protein>
    <submittedName>
        <fullName evidence="2">Uncharacterized protein</fullName>
    </submittedName>
</protein>
<gene>
    <name evidence="2" type="ORF">PECUL_23A007557</name>
</gene>
<dbReference type="Proteomes" id="UP001295444">
    <property type="component" value="Chromosome 08"/>
</dbReference>
<keyword evidence="1" id="KW-0472">Membrane</keyword>
<keyword evidence="3" id="KW-1185">Reference proteome</keyword>
<dbReference type="AlphaFoldDB" id="A0AAD1WFW9"/>
<organism evidence="2 3">
    <name type="scientific">Pelobates cultripes</name>
    <name type="common">Western spadefoot toad</name>
    <dbReference type="NCBI Taxonomy" id="61616"/>
    <lineage>
        <taxon>Eukaryota</taxon>
        <taxon>Metazoa</taxon>
        <taxon>Chordata</taxon>
        <taxon>Craniata</taxon>
        <taxon>Vertebrata</taxon>
        <taxon>Euteleostomi</taxon>
        <taxon>Amphibia</taxon>
        <taxon>Batrachia</taxon>
        <taxon>Anura</taxon>
        <taxon>Pelobatoidea</taxon>
        <taxon>Pelobatidae</taxon>
        <taxon>Pelobates</taxon>
    </lineage>
</organism>
<keyword evidence="1" id="KW-1133">Transmembrane helix</keyword>
<reference evidence="2" key="1">
    <citation type="submission" date="2022-03" db="EMBL/GenBank/DDBJ databases">
        <authorList>
            <person name="Alioto T."/>
            <person name="Alioto T."/>
            <person name="Gomez Garrido J."/>
        </authorList>
    </citation>
    <scope>NUCLEOTIDE SEQUENCE</scope>
</reference>
<accession>A0AAD1WFW9</accession>